<evidence type="ECO:0000256" key="3">
    <source>
        <dbReference type="ARBA" id="ARBA00022989"/>
    </source>
</evidence>
<dbReference type="Pfam" id="PF01490">
    <property type="entry name" value="Aa_trans"/>
    <property type="match status" value="1"/>
</dbReference>
<evidence type="ECO:0000256" key="4">
    <source>
        <dbReference type="ARBA" id="ARBA00023136"/>
    </source>
</evidence>
<proteinExistence type="predicted"/>
<dbReference type="Proteomes" id="UP001642464">
    <property type="component" value="Unassembled WGS sequence"/>
</dbReference>
<keyword evidence="2 5" id="KW-0812">Transmembrane</keyword>
<evidence type="ECO:0000256" key="5">
    <source>
        <dbReference type="SAM" id="Phobius"/>
    </source>
</evidence>
<evidence type="ECO:0000259" key="6">
    <source>
        <dbReference type="Pfam" id="PF01490"/>
    </source>
</evidence>
<feature type="transmembrane region" description="Helical" evidence="5">
    <location>
        <begin position="222"/>
        <end position="240"/>
    </location>
</feature>
<organism evidence="7 9">
    <name type="scientific">Durusdinium trenchii</name>
    <dbReference type="NCBI Taxonomy" id="1381693"/>
    <lineage>
        <taxon>Eukaryota</taxon>
        <taxon>Sar</taxon>
        <taxon>Alveolata</taxon>
        <taxon>Dinophyceae</taxon>
        <taxon>Suessiales</taxon>
        <taxon>Symbiodiniaceae</taxon>
        <taxon>Durusdinium</taxon>
    </lineage>
</organism>
<dbReference type="PANTHER" id="PTHR22950">
    <property type="entry name" value="AMINO ACID TRANSPORTER"/>
    <property type="match status" value="1"/>
</dbReference>
<gene>
    <name evidence="7" type="ORF">SCF082_LOCUS16454</name>
    <name evidence="8" type="ORF">SCF082_LOCUS16462</name>
</gene>
<accession>A0ABP0KB70</accession>
<evidence type="ECO:0000256" key="2">
    <source>
        <dbReference type="ARBA" id="ARBA00022692"/>
    </source>
</evidence>
<feature type="transmembrane region" description="Helical" evidence="5">
    <location>
        <begin position="107"/>
        <end position="125"/>
    </location>
</feature>
<keyword evidence="3 5" id="KW-1133">Transmembrane helix</keyword>
<keyword evidence="4 5" id="KW-0472">Membrane</keyword>
<name>A0ABP0KB70_9DINO</name>
<dbReference type="EMBL" id="CAXAMM010010724">
    <property type="protein sequence ID" value="CAK9024056.1"/>
    <property type="molecule type" value="Genomic_DNA"/>
</dbReference>
<dbReference type="PANTHER" id="PTHR22950:SF666">
    <property type="entry name" value="VACUOLAR AMINO ACID TRANSPORTER 4"/>
    <property type="match status" value="1"/>
</dbReference>
<dbReference type="EMBL" id="CAXAMM010010735">
    <property type="protein sequence ID" value="CAK9024080.1"/>
    <property type="molecule type" value="Genomic_DNA"/>
</dbReference>
<sequence length="259" mass="28524">MMASPTNQQRYMDEGLSQLTLPSYGEVGQEAFGRHGRCLVELSIGLSQLGFCSTYFLFVSQNVSEVLGTVAGCRHVISQRKICLILAVLWAPLALIRRLKHFSTLNLLADLCILLGLTVILLAAFRHLPDVIPWEVPLANLESSPLTLGTAAFAFEGIALVLPMYEGTHPKLRKHFKGTMSWTMSGLCLFFILFAGIAYIAFGPTTRTVVLFNLQMGGLKRLTSQILFCMALICTYPLMLHPVSKLMEEHLHEPGPGGS</sequence>
<feature type="transmembrane region" description="Helical" evidence="5">
    <location>
        <begin position="145"/>
        <end position="162"/>
    </location>
</feature>
<reference evidence="7 9" key="1">
    <citation type="submission" date="2024-02" db="EMBL/GenBank/DDBJ databases">
        <authorList>
            <person name="Chen Y."/>
            <person name="Shah S."/>
            <person name="Dougan E. K."/>
            <person name="Thang M."/>
            <person name="Chan C."/>
        </authorList>
    </citation>
    <scope>NUCLEOTIDE SEQUENCE [LARGE SCALE GENOMIC DNA]</scope>
</reference>
<evidence type="ECO:0000256" key="1">
    <source>
        <dbReference type="ARBA" id="ARBA00004141"/>
    </source>
</evidence>
<comment type="caution">
    <text evidence="7">The sequence shown here is derived from an EMBL/GenBank/DDBJ whole genome shotgun (WGS) entry which is preliminary data.</text>
</comment>
<evidence type="ECO:0000313" key="7">
    <source>
        <dbReference type="EMBL" id="CAK9024056.1"/>
    </source>
</evidence>
<protein>
    <submittedName>
        <fullName evidence="7">Vacuolar amino acid transporter 3</fullName>
    </submittedName>
</protein>
<feature type="transmembrane region" description="Helical" evidence="5">
    <location>
        <begin position="182"/>
        <end position="202"/>
    </location>
</feature>
<comment type="subcellular location">
    <subcellularLocation>
        <location evidence="1">Membrane</location>
        <topology evidence="1">Multi-pass membrane protein</topology>
    </subcellularLocation>
</comment>
<evidence type="ECO:0000313" key="8">
    <source>
        <dbReference type="EMBL" id="CAK9024080.1"/>
    </source>
</evidence>
<keyword evidence="9" id="KW-1185">Reference proteome</keyword>
<dbReference type="InterPro" id="IPR013057">
    <property type="entry name" value="AA_transpt_TM"/>
</dbReference>
<evidence type="ECO:0000313" key="9">
    <source>
        <dbReference type="Proteomes" id="UP001642464"/>
    </source>
</evidence>
<feature type="domain" description="Amino acid transporter transmembrane" evidence="6">
    <location>
        <begin position="23"/>
        <end position="253"/>
    </location>
</feature>